<evidence type="ECO:0000256" key="1">
    <source>
        <dbReference type="SAM" id="Phobius"/>
    </source>
</evidence>
<protein>
    <submittedName>
        <fullName evidence="2">Uncharacterized protein</fullName>
    </submittedName>
</protein>
<accession>A0A381PFK1</accession>
<proteinExistence type="predicted"/>
<sequence>MSFNFHCSNYSVIQLTFFRRFLSYWTAFLLLSFVTVSCASGAFGSGKFYDWCTKRDFPAICKKYLD</sequence>
<dbReference type="AlphaFoldDB" id="A0A381PFK1"/>
<keyword evidence="1" id="KW-1133">Transmembrane helix</keyword>
<keyword evidence="1" id="KW-0812">Transmembrane</keyword>
<evidence type="ECO:0000313" key="2">
    <source>
        <dbReference type="EMBL" id="SUZ65785.1"/>
    </source>
</evidence>
<feature type="transmembrane region" description="Helical" evidence="1">
    <location>
        <begin position="21"/>
        <end position="43"/>
    </location>
</feature>
<keyword evidence="1" id="KW-0472">Membrane</keyword>
<reference evidence="2" key="1">
    <citation type="submission" date="2018-05" db="EMBL/GenBank/DDBJ databases">
        <authorList>
            <person name="Lanie J.A."/>
            <person name="Ng W.-L."/>
            <person name="Kazmierczak K.M."/>
            <person name="Andrzejewski T.M."/>
            <person name="Davidsen T.M."/>
            <person name="Wayne K.J."/>
            <person name="Tettelin H."/>
            <person name="Glass J.I."/>
            <person name="Rusch D."/>
            <person name="Podicherti R."/>
            <person name="Tsui H.-C.T."/>
            <person name="Winkler M.E."/>
        </authorList>
    </citation>
    <scope>NUCLEOTIDE SEQUENCE</scope>
</reference>
<gene>
    <name evidence="2" type="ORF">METZ01_LOCUS18639</name>
</gene>
<organism evidence="2">
    <name type="scientific">marine metagenome</name>
    <dbReference type="NCBI Taxonomy" id="408172"/>
    <lineage>
        <taxon>unclassified sequences</taxon>
        <taxon>metagenomes</taxon>
        <taxon>ecological metagenomes</taxon>
    </lineage>
</organism>
<name>A0A381PFK1_9ZZZZ</name>
<dbReference type="EMBL" id="UINC01000968">
    <property type="protein sequence ID" value="SUZ65785.1"/>
    <property type="molecule type" value="Genomic_DNA"/>
</dbReference>